<keyword evidence="6" id="KW-1185">Reference proteome</keyword>
<dbReference type="InterPro" id="IPR029061">
    <property type="entry name" value="THDP-binding"/>
</dbReference>
<protein>
    <submittedName>
        <fullName evidence="5">Pyruvate dehydrogenase (Acetyl-transferring) E1 component subunit alpha</fullName>
    </submittedName>
</protein>
<dbReference type="EMBL" id="SOHL01000003">
    <property type="protein sequence ID" value="TFD73416.1"/>
    <property type="molecule type" value="Genomic_DNA"/>
</dbReference>
<dbReference type="Gene3D" id="3.40.50.970">
    <property type="match status" value="1"/>
</dbReference>
<dbReference type="Proteomes" id="UP000297983">
    <property type="component" value="Unassembled WGS sequence"/>
</dbReference>
<evidence type="ECO:0000256" key="3">
    <source>
        <dbReference type="ARBA" id="ARBA00023052"/>
    </source>
</evidence>
<dbReference type="InterPro" id="IPR017596">
    <property type="entry name" value="PdhA/BkdA"/>
</dbReference>
<dbReference type="RefSeq" id="WP_134550062.1">
    <property type="nucleotide sequence ID" value="NZ_SOHL01000003.1"/>
</dbReference>
<reference evidence="5 6" key="1">
    <citation type="submission" date="2019-03" db="EMBL/GenBank/DDBJ databases">
        <title>Genomics of glacier-inhabiting Cryobacterium strains.</title>
        <authorList>
            <person name="Liu Q."/>
            <person name="Xin Y.-H."/>
        </authorList>
    </citation>
    <scope>NUCLEOTIDE SEQUENCE [LARGE SCALE GENOMIC DNA]</scope>
    <source>
        <strain evidence="5 6">Hz16</strain>
    </source>
</reference>
<evidence type="ECO:0000259" key="4">
    <source>
        <dbReference type="Pfam" id="PF00676"/>
    </source>
</evidence>
<dbReference type="CDD" id="cd02000">
    <property type="entry name" value="TPP_E1_PDC_ADC_BCADC"/>
    <property type="match status" value="1"/>
</dbReference>
<dbReference type="NCBIfam" id="TIGR03181">
    <property type="entry name" value="PDH_E1_alph_x"/>
    <property type="match status" value="1"/>
</dbReference>
<feature type="domain" description="Dehydrogenase E1 component" evidence="4">
    <location>
        <begin position="50"/>
        <end position="317"/>
    </location>
</feature>
<keyword evidence="5" id="KW-0670">Pyruvate</keyword>
<evidence type="ECO:0000313" key="6">
    <source>
        <dbReference type="Proteomes" id="UP000297983"/>
    </source>
</evidence>
<evidence type="ECO:0000256" key="2">
    <source>
        <dbReference type="ARBA" id="ARBA00023002"/>
    </source>
</evidence>
<proteinExistence type="predicted"/>
<keyword evidence="3" id="KW-0786">Thiamine pyrophosphate</keyword>
<dbReference type="PANTHER" id="PTHR43380">
    <property type="entry name" value="2-OXOISOVALERATE DEHYDROGENASE SUBUNIT ALPHA, MITOCHONDRIAL"/>
    <property type="match status" value="1"/>
</dbReference>
<dbReference type="GO" id="GO:0000287">
    <property type="term" value="F:magnesium ion binding"/>
    <property type="evidence" value="ECO:0007669"/>
    <property type="project" value="UniProtKB-ARBA"/>
</dbReference>
<dbReference type="GO" id="GO:0016624">
    <property type="term" value="F:oxidoreductase activity, acting on the aldehyde or oxo group of donors, disulfide as acceptor"/>
    <property type="evidence" value="ECO:0007669"/>
    <property type="project" value="InterPro"/>
</dbReference>
<name>A0A4V6QIM1_9MICO</name>
<accession>A0A4V6QIM1</accession>
<dbReference type="AlphaFoldDB" id="A0A4V6QIM1"/>
<gene>
    <name evidence="5" type="primary">pdhA</name>
    <name evidence="5" type="ORF">E3T50_00165</name>
</gene>
<dbReference type="PANTHER" id="PTHR43380:SF1">
    <property type="entry name" value="2-OXOISOVALERATE DEHYDROGENASE SUBUNIT ALPHA, MITOCHONDRIAL"/>
    <property type="match status" value="1"/>
</dbReference>
<comment type="caution">
    <text evidence="5">The sequence shown here is derived from an EMBL/GenBank/DDBJ whole genome shotgun (WGS) entry which is preliminary data.</text>
</comment>
<organism evidence="5 6">
    <name type="scientific">Cryobacterium gelidum</name>
    <dbReference type="NCBI Taxonomy" id="1259164"/>
    <lineage>
        <taxon>Bacteria</taxon>
        <taxon>Bacillati</taxon>
        <taxon>Actinomycetota</taxon>
        <taxon>Actinomycetes</taxon>
        <taxon>Micrococcales</taxon>
        <taxon>Microbacteriaceae</taxon>
        <taxon>Cryobacterium</taxon>
    </lineage>
</organism>
<sequence length="384" mass="41246">MSLNVESRSLTAVPAPPPLRLIDDTGHAVAESESGGFTLPALATLLGLYRQMVVARRFDVQVTALTRQGRLATYPSALGQEACEIAAVASLAPQDWLFPTYRDSIALLTRGVEPKDILASFRGDWHSGYDYPKHRIAPQATPLATQALHAVGLATASKLKRDDTVALTLLGDGATSEGDAHEAFNFAAVWQAPVVFLVQNNQFAISVPLDKQMACRTIADKAIGYGMPGYYVDGNDVAAMYAVVSAAMDRARSGGGPTLIEGLTYRIEAHTNSDDPTRYRKTADVDLWRNRDPIERLEKYLVAQGALTAEVRADIVAAAEQLATTTRDCMSEQAVIDPLELFEHVYSTPRAALAEQRAVLAAEIDGDAAASAALSSASNEENSR</sequence>
<keyword evidence="2" id="KW-0560">Oxidoreductase</keyword>
<dbReference type="InterPro" id="IPR050771">
    <property type="entry name" value="Alpha-ketoacid_DH_E1_comp"/>
</dbReference>
<evidence type="ECO:0000256" key="1">
    <source>
        <dbReference type="ARBA" id="ARBA00001964"/>
    </source>
</evidence>
<dbReference type="InterPro" id="IPR001017">
    <property type="entry name" value="DH_E1"/>
</dbReference>
<dbReference type="Pfam" id="PF00676">
    <property type="entry name" value="E1_dh"/>
    <property type="match status" value="1"/>
</dbReference>
<comment type="cofactor">
    <cofactor evidence="1">
        <name>thiamine diphosphate</name>
        <dbReference type="ChEBI" id="CHEBI:58937"/>
    </cofactor>
</comment>
<dbReference type="GO" id="GO:0009083">
    <property type="term" value="P:branched-chain amino acid catabolic process"/>
    <property type="evidence" value="ECO:0007669"/>
    <property type="project" value="TreeGrafter"/>
</dbReference>
<evidence type="ECO:0000313" key="5">
    <source>
        <dbReference type="EMBL" id="TFD73416.1"/>
    </source>
</evidence>
<dbReference type="SUPFAM" id="SSF52518">
    <property type="entry name" value="Thiamin diphosphate-binding fold (THDP-binding)"/>
    <property type="match status" value="1"/>
</dbReference>